<keyword evidence="1" id="KW-1133">Transmembrane helix</keyword>
<sequence>MRSAHPGDNASSAAFSNVSKTLDTCPPTATTDGSNLCLFGPSGSVDDEVLPPAAGSSIWNFSHRNISIIRTYPSGYGATYDFSFNQIAALPTNLWPLLSTYGMNLSHNTLLAMPSEVVVSWLDVSYNQGGLEWPQVIRWNLDMPRLSHLHVILILISSWNPSADATHAVLVRRYFRGNNLKTLTLSASNAFPTTQPVIIDLRDNPELVVVVEDAVAWQSLEPSTSSRFGNSATLASATTLMLDEPSGPQSCPGRILKTLSSGLAVCCKGDFWSRPTAMNATELPATTVPTPTSSKFERESDFYLMTGLLGCSFGLFAVACYVAVTRFTRADDATESTSRETLCTSP</sequence>
<dbReference type="VEuPathDB" id="FungiDB:H310_10319"/>
<dbReference type="RefSeq" id="XP_008874887.1">
    <property type="nucleotide sequence ID" value="XM_008876665.1"/>
</dbReference>
<dbReference type="EMBL" id="KI913976">
    <property type="protein sequence ID" value="ETV96624.1"/>
    <property type="molecule type" value="Genomic_DNA"/>
</dbReference>
<evidence type="ECO:0000256" key="1">
    <source>
        <dbReference type="SAM" id="Phobius"/>
    </source>
</evidence>
<dbReference type="OrthoDB" id="77751at2759"/>
<dbReference type="SUPFAM" id="SSF52058">
    <property type="entry name" value="L domain-like"/>
    <property type="match status" value="1"/>
</dbReference>
<accession>A0A024TRJ1</accession>
<evidence type="ECO:0000313" key="2">
    <source>
        <dbReference type="EMBL" id="ETV96624.1"/>
    </source>
</evidence>
<feature type="transmembrane region" description="Helical" evidence="1">
    <location>
        <begin position="302"/>
        <end position="324"/>
    </location>
</feature>
<gene>
    <name evidence="2" type="ORF">H310_10319</name>
</gene>
<proteinExistence type="predicted"/>
<keyword evidence="1" id="KW-0472">Membrane</keyword>
<dbReference type="AlphaFoldDB" id="A0A024TRJ1"/>
<organism evidence="2">
    <name type="scientific">Aphanomyces invadans</name>
    <dbReference type="NCBI Taxonomy" id="157072"/>
    <lineage>
        <taxon>Eukaryota</taxon>
        <taxon>Sar</taxon>
        <taxon>Stramenopiles</taxon>
        <taxon>Oomycota</taxon>
        <taxon>Saprolegniomycetes</taxon>
        <taxon>Saprolegniales</taxon>
        <taxon>Verrucalvaceae</taxon>
        <taxon>Aphanomyces</taxon>
    </lineage>
</organism>
<name>A0A024TRJ1_9STRA</name>
<dbReference type="GeneID" id="20087369"/>
<keyword evidence="1" id="KW-0812">Transmembrane</keyword>
<reference evidence="2" key="1">
    <citation type="submission" date="2013-12" db="EMBL/GenBank/DDBJ databases">
        <title>The Genome Sequence of Aphanomyces invadans NJM9701.</title>
        <authorList>
            <consortium name="The Broad Institute Genomics Platform"/>
            <person name="Russ C."/>
            <person name="Tyler B."/>
            <person name="van West P."/>
            <person name="Dieguez-Uribeondo J."/>
            <person name="Young S.K."/>
            <person name="Zeng Q."/>
            <person name="Gargeya S."/>
            <person name="Fitzgerald M."/>
            <person name="Abouelleil A."/>
            <person name="Alvarado L."/>
            <person name="Chapman S.B."/>
            <person name="Gainer-Dewar J."/>
            <person name="Goldberg J."/>
            <person name="Griggs A."/>
            <person name="Gujja S."/>
            <person name="Hansen M."/>
            <person name="Howarth C."/>
            <person name="Imamovic A."/>
            <person name="Ireland A."/>
            <person name="Larimer J."/>
            <person name="McCowan C."/>
            <person name="Murphy C."/>
            <person name="Pearson M."/>
            <person name="Poon T.W."/>
            <person name="Priest M."/>
            <person name="Roberts A."/>
            <person name="Saif S."/>
            <person name="Shea T."/>
            <person name="Sykes S."/>
            <person name="Wortman J."/>
            <person name="Nusbaum C."/>
            <person name="Birren B."/>
        </authorList>
    </citation>
    <scope>NUCLEOTIDE SEQUENCE [LARGE SCALE GENOMIC DNA]</scope>
    <source>
        <strain evidence="2">NJM9701</strain>
    </source>
</reference>
<protein>
    <submittedName>
        <fullName evidence="2">Uncharacterized protein</fullName>
    </submittedName>
</protein>